<accession>H1YEC4</accession>
<name>H1YEC4_9SPHI</name>
<dbReference type="InterPro" id="IPR008878">
    <property type="entry name" value="Transposase_IS66_Orf2"/>
</dbReference>
<proteinExistence type="predicted"/>
<dbReference type="Pfam" id="PF05717">
    <property type="entry name" value="TnpB_IS66"/>
    <property type="match status" value="1"/>
</dbReference>
<evidence type="ECO:0000313" key="1">
    <source>
        <dbReference type="EMBL" id="EHQ26187.1"/>
    </source>
</evidence>
<dbReference type="NCBIfam" id="NF033819">
    <property type="entry name" value="IS66_TnpB"/>
    <property type="match status" value="1"/>
</dbReference>
<dbReference type="RefSeq" id="WP_008506196.1">
    <property type="nucleotide sequence ID" value="NZ_CM001403.1"/>
</dbReference>
<gene>
    <name evidence="1" type="ORF">Mucpa_2047</name>
</gene>
<evidence type="ECO:0000313" key="2">
    <source>
        <dbReference type="Proteomes" id="UP000002774"/>
    </source>
</evidence>
<keyword evidence="2" id="KW-1185">Reference proteome</keyword>
<dbReference type="Proteomes" id="UP000002774">
    <property type="component" value="Chromosome"/>
</dbReference>
<dbReference type="HOGENOM" id="CLU_2118306_0_0_10"/>
<dbReference type="STRING" id="714943.Mucpa_2047"/>
<dbReference type="OrthoDB" id="4956084at2"/>
<protein>
    <submittedName>
        <fullName evidence="1">Transposase orf1, IS66 family protein</fullName>
    </submittedName>
</protein>
<dbReference type="AlphaFoldDB" id="H1YEC4"/>
<sequence length="114" mass="13104">MNEIVMFPTTLKYRIFRDPVDMRKSFDGLGQLVFRHLGKYGDDEPILFFFFNKQRTCVKALFYNNQMVTILYGRRKEEAFKLPGFDPDQKAIDVSPVTMTALLQGLTVVGAKSA</sequence>
<organism evidence="1 2">
    <name type="scientific">Mucilaginibacter paludis DSM 18603</name>
    <dbReference type="NCBI Taxonomy" id="714943"/>
    <lineage>
        <taxon>Bacteria</taxon>
        <taxon>Pseudomonadati</taxon>
        <taxon>Bacteroidota</taxon>
        <taxon>Sphingobacteriia</taxon>
        <taxon>Sphingobacteriales</taxon>
        <taxon>Sphingobacteriaceae</taxon>
        <taxon>Mucilaginibacter</taxon>
    </lineage>
</organism>
<dbReference type="eggNOG" id="COG3436">
    <property type="taxonomic scope" value="Bacteria"/>
</dbReference>
<dbReference type="EMBL" id="CM001403">
    <property type="protein sequence ID" value="EHQ26187.1"/>
    <property type="molecule type" value="Genomic_DNA"/>
</dbReference>
<reference evidence="1" key="1">
    <citation type="submission" date="2011-09" db="EMBL/GenBank/DDBJ databases">
        <title>The permanent draft genome of Mucilaginibacter paludis DSM 18603.</title>
        <authorList>
            <consortium name="US DOE Joint Genome Institute (JGI-PGF)"/>
            <person name="Lucas S."/>
            <person name="Han J."/>
            <person name="Lapidus A."/>
            <person name="Bruce D."/>
            <person name="Goodwin L."/>
            <person name="Pitluck S."/>
            <person name="Peters L."/>
            <person name="Kyrpides N."/>
            <person name="Mavromatis K."/>
            <person name="Ivanova N."/>
            <person name="Mikhailova N."/>
            <person name="Held B."/>
            <person name="Detter J.C."/>
            <person name="Tapia R."/>
            <person name="Han C."/>
            <person name="Land M."/>
            <person name="Hauser L."/>
            <person name="Markowitz V."/>
            <person name="Cheng J.-F."/>
            <person name="Hugenholtz P."/>
            <person name="Woyke T."/>
            <person name="Wu D."/>
            <person name="Tindall B."/>
            <person name="Brambilla E."/>
            <person name="Klenk H.-P."/>
            <person name="Eisen J.A."/>
        </authorList>
    </citation>
    <scope>NUCLEOTIDE SEQUENCE [LARGE SCALE GENOMIC DNA]</scope>
    <source>
        <strain evidence="1">DSM 18603</strain>
    </source>
</reference>